<feature type="region of interest" description="Disordered" evidence="19">
    <location>
        <begin position="789"/>
        <end position="808"/>
    </location>
</feature>
<keyword evidence="13" id="KW-0829">Tyrosine-protein kinase</keyword>
<dbReference type="Pfam" id="PF09027">
    <property type="entry name" value="GTPase_binding"/>
    <property type="match status" value="1"/>
</dbReference>
<protein>
    <recommendedName>
        <fullName evidence="24">Non-specific protein-tyrosine kinase</fullName>
    </recommendedName>
</protein>
<dbReference type="PANTHER" id="PTHR24418">
    <property type="entry name" value="TYROSINE-PROTEIN KINASE"/>
    <property type="match status" value="1"/>
</dbReference>
<sequence length="808" mass="91128">ETRQGGRGVVTAQSPGRGAESAAEDTQNHVDPRDGDVLVRRCRTDRRVVICLETRQLGPVVLMDQDTQWLINLLSEVQLEKFYLRVRDGLNITCVEHFSYVKESDLEHIGISKPAQRRLWDALKRYKTSSRSRPRMPKGFGGRSQDGGEQAQGQEGGGRALPSLIMDTELVLGEKLGSGSFGVVKKGEWHTPTGRVLPVAVKSLRSSLSRQTDTLTDFLQEVTTMQSLDHPNIIRLYGVVLTQPLKMVTELAPLGSLYDTLRSRQFEYPLVRLWLFAAQIVAGMDYLETRRFIHRDLAARNVLLASREMVKIGDFGLMRGLSEEADHYVMSAHRRIPFAWCAPESLRVGSFSHASDVWMFGVTLWEMFTYCEEPWFGLSGRQILWRVEREGERLEKPPDCPQELYGVMRMCWACNAADRPTFAKLAALVTEAKPMEVQVTRDFSEPRKLPLVANDLVTVIDHGLEMSEWRGQNQRTLSVAWFPASLAAPLLPPGVAPDASSSHPTPPSISIHISAPLKGSLQHFGHGDLIHERGWRGQESLDDSGSWRTNPVREKDGSNLQKMAGLSQSLESVLGGPRPRANTGGMFRVDQHGRLMTPMMAAHNALMQQDTRRFSEASINPPPRPPPPNLKRLNPKYQRRPMVPLPGPSRPTQLILPPPPQLPAQPPPQPQPGSNLAKMAHLARSTPQLDDVDNRERERTREREKSHVQNTREGLIGQIMESVHGVTTEEVHAALQRCDWNPLRAEQQLKFEQLYSLSLCSRDDCLRILSRYQWNLQLASRYLIRSSRESRQSSAERERPQVSAERRV</sequence>
<dbReference type="PROSITE" id="PS50002">
    <property type="entry name" value="SH3"/>
    <property type="match status" value="1"/>
</dbReference>
<feature type="region of interest" description="Disordered" evidence="19">
    <location>
        <begin position="537"/>
        <end position="559"/>
    </location>
</feature>
<dbReference type="InterPro" id="IPR055175">
    <property type="entry name" value="ACK/TNK-like_SAM"/>
</dbReference>
<feature type="region of interest" description="Disordered" evidence="19">
    <location>
        <begin position="614"/>
        <end position="712"/>
    </location>
</feature>
<keyword evidence="6" id="KW-0808">Transferase</keyword>
<dbReference type="Gene3D" id="4.10.680.10">
    <property type="entry name" value="Cdc42-like binding domain"/>
    <property type="match status" value="1"/>
</dbReference>
<evidence type="ECO:0000256" key="18">
    <source>
        <dbReference type="PROSITE-ProRule" id="PRU10141"/>
    </source>
</evidence>
<dbReference type="GO" id="GO:0046872">
    <property type="term" value="F:metal ion binding"/>
    <property type="evidence" value="ECO:0007669"/>
    <property type="project" value="UniProtKB-KW"/>
</dbReference>
<evidence type="ECO:0000256" key="8">
    <source>
        <dbReference type="ARBA" id="ARBA00022723"/>
    </source>
</evidence>
<dbReference type="InterPro" id="IPR050198">
    <property type="entry name" value="Non-receptor_tyrosine_kinases"/>
</dbReference>
<evidence type="ECO:0008006" key="24">
    <source>
        <dbReference type="Google" id="ProtNLM"/>
    </source>
</evidence>
<evidence type="ECO:0000256" key="19">
    <source>
        <dbReference type="SAM" id="MobiDB-lite"/>
    </source>
</evidence>
<organism evidence="22 23">
    <name type="scientific">Pleuronectes platessa</name>
    <name type="common">European plaice</name>
    <dbReference type="NCBI Taxonomy" id="8262"/>
    <lineage>
        <taxon>Eukaryota</taxon>
        <taxon>Metazoa</taxon>
        <taxon>Chordata</taxon>
        <taxon>Craniata</taxon>
        <taxon>Vertebrata</taxon>
        <taxon>Euteleostomi</taxon>
        <taxon>Actinopterygii</taxon>
        <taxon>Neopterygii</taxon>
        <taxon>Teleostei</taxon>
        <taxon>Neoteleostei</taxon>
        <taxon>Acanthomorphata</taxon>
        <taxon>Carangaria</taxon>
        <taxon>Pleuronectiformes</taxon>
        <taxon>Pleuronectoidei</taxon>
        <taxon>Pleuronectidae</taxon>
        <taxon>Pleuronectes</taxon>
    </lineage>
</organism>
<dbReference type="InterPro" id="IPR049587">
    <property type="entry name" value="TNK-like_SAM"/>
</dbReference>
<evidence type="ECO:0000256" key="15">
    <source>
        <dbReference type="ARBA" id="ARBA00047899"/>
    </source>
</evidence>
<dbReference type="PROSITE" id="PS00109">
    <property type="entry name" value="PROTEIN_KINASE_TYR"/>
    <property type="match status" value="1"/>
</dbReference>
<feature type="domain" description="SH3" evidence="20">
    <location>
        <begin position="432"/>
        <end position="492"/>
    </location>
</feature>
<dbReference type="InterPro" id="IPR015116">
    <property type="entry name" value="Cdc42-bd-like"/>
</dbReference>
<dbReference type="PROSITE" id="PS00107">
    <property type="entry name" value="PROTEIN_KINASE_ATP"/>
    <property type="match status" value="1"/>
</dbReference>
<dbReference type="CDD" id="cd09539">
    <property type="entry name" value="SAM_TNK-like"/>
    <property type="match status" value="1"/>
</dbReference>
<dbReference type="GO" id="GO:0004674">
    <property type="term" value="F:protein serine/threonine kinase activity"/>
    <property type="evidence" value="ECO:0007669"/>
    <property type="project" value="UniProtKB-KW"/>
</dbReference>
<dbReference type="Pfam" id="PF22931">
    <property type="entry name" value="SAM_TNK"/>
    <property type="match status" value="1"/>
</dbReference>
<name>A0A9N7Y794_PLEPL</name>
<keyword evidence="7" id="KW-0449">Lipoprotein</keyword>
<comment type="subcellular location">
    <subcellularLocation>
        <location evidence="2">Cytoplasmic vesicle</location>
        <location evidence="2">Clathrin-coated vesicle</location>
    </subcellularLocation>
</comment>
<evidence type="ECO:0000256" key="12">
    <source>
        <dbReference type="ARBA" id="ARBA00022842"/>
    </source>
</evidence>
<comment type="similarity">
    <text evidence="16">Belongs to the protein kinase superfamily. Tyr protein kinase family.</text>
</comment>
<dbReference type="FunFam" id="1.10.510.10:FF:000080">
    <property type="entry name" value="Putative activated CDC42 kinase 1"/>
    <property type="match status" value="1"/>
</dbReference>
<dbReference type="EMBL" id="CADEAL010000151">
    <property type="protein sequence ID" value="CAB1415336.1"/>
    <property type="molecule type" value="Genomic_DNA"/>
</dbReference>
<evidence type="ECO:0000256" key="13">
    <source>
        <dbReference type="ARBA" id="ARBA00023137"/>
    </source>
</evidence>
<feature type="compositionally biased region" description="Pro residues" evidence="19">
    <location>
        <begin position="656"/>
        <end position="671"/>
    </location>
</feature>
<evidence type="ECO:0000313" key="22">
    <source>
        <dbReference type="EMBL" id="CAB1415336.1"/>
    </source>
</evidence>
<comment type="cofactor">
    <cofactor evidence="1">
        <name>Mg(2+)</name>
        <dbReference type="ChEBI" id="CHEBI:18420"/>
    </cofactor>
</comment>
<keyword evidence="14" id="KW-0968">Cytoplasmic vesicle</keyword>
<feature type="region of interest" description="Disordered" evidence="19">
    <location>
        <begin position="127"/>
        <end position="160"/>
    </location>
</feature>
<dbReference type="CDD" id="cd05040">
    <property type="entry name" value="PTKc_Ack_like"/>
    <property type="match status" value="1"/>
</dbReference>
<evidence type="ECO:0000256" key="10">
    <source>
        <dbReference type="ARBA" id="ARBA00022777"/>
    </source>
</evidence>
<evidence type="ECO:0000256" key="2">
    <source>
        <dbReference type="ARBA" id="ARBA00004132"/>
    </source>
</evidence>
<accession>A0A9N7Y794</accession>
<proteinExistence type="inferred from homology"/>
<dbReference type="FunFam" id="3.30.200.20:FF:000107">
    <property type="entry name" value="Putative activated CDC42 kinase 1"/>
    <property type="match status" value="1"/>
</dbReference>
<evidence type="ECO:0000256" key="14">
    <source>
        <dbReference type="ARBA" id="ARBA00023329"/>
    </source>
</evidence>
<dbReference type="Gene3D" id="3.30.200.20">
    <property type="entry name" value="Phosphorylase Kinase, domain 1"/>
    <property type="match status" value="1"/>
</dbReference>
<keyword evidence="8" id="KW-0479">Metal-binding</keyword>
<evidence type="ECO:0000256" key="6">
    <source>
        <dbReference type="ARBA" id="ARBA00022679"/>
    </source>
</evidence>
<keyword evidence="11 18" id="KW-0067">ATP-binding</keyword>
<dbReference type="InterPro" id="IPR011009">
    <property type="entry name" value="Kinase-like_dom_sf"/>
</dbReference>
<dbReference type="InterPro" id="IPR020635">
    <property type="entry name" value="Tyr_kinase_cat_dom"/>
</dbReference>
<reference evidence="22" key="1">
    <citation type="submission" date="2020-03" db="EMBL/GenBank/DDBJ databases">
        <authorList>
            <person name="Weist P."/>
        </authorList>
    </citation>
    <scope>NUCLEOTIDE SEQUENCE</scope>
</reference>
<evidence type="ECO:0000256" key="3">
    <source>
        <dbReference type="ARBA" id="ARBA00022443"/>
    </source>
</evidence>
<evidence type="ECO:0000256" key="5">
    <source>
        <dbReference type="ARBA" id="ARBA00022527"/>
    </source>
</evidence>
<keyword evidence="4" id="KW-0963">Cytoplasm</keyword>
<dbReference type="GO" id="GO:0004713">
    <property type="term" value="F:protein tyrosine kinase activity"/>
    <property type="evidence" value="ECO:0007669"/>
    <property type="project" value="UniProtKB-KW"/>
</dbReference>
<feature type="compositionally biased region" description="Basic residues" evidence="19">
    <location>
        <begin position="127"/>
        <end position="136"/>
    </location>
</feature>
<evidence type="ECO:0000256" key="11">
    <source>
        <dbReference type="ARBA" id="ARBA00022840"/>
    </source>
</evidence>
<feature type="domain" description="Protein kinase" evidence="21">
    <location>
        <begin position="170"/>
        <end position="436"/>
    </location>
</feature>
<dbReference type="InterPro" id="IPR008266">
    <property type="entry name" value="Tyr_kinase_AS"/>
</dbReference>
<keyword evidence="12" id="KW-0460">Magnesium</keyword>
<evidence type="ECO:0000259" key="20">
    <source>
        <dbReference type="PROSITE" id="PS50002"/>
    </source>
</evidence>
<evidence type="ECO:0000259" key="21">
    <source>
        <dbReference type="PROSITE" id="PS50011"/>
    </source>
</evidence>
<dbReference type="InterPro" id="IPR017441">
    <property type="entry name" value="Protein_kinase_ATP_BS"/>
</dbReference>
<comment type="catalytic activity">
    <reaction evidence="15">
        <text>L-threonyl-[protein] + ATP = O-phospho-L-threonyl-[protein] + ADP + H(+)</text>
        <dbReference type="Rhea" id="RHEA:46608"/>
        <dbReference type="Rhea" id="RHEA-COMP:11060"/>
        <dbReference type="Rhea" id="RHEA-COMP:11605"/>
        <dbReference type="ChEBI" id="CHEBI:15378"/>
        <dbReference type="ChEBI" id="CHEBI:30013"/>
        <dbReference type="ChEBI" id="CHEBI:30616"/>
        <dbReference type="ChEBI" id="CHEBI:61977"/>
        <dbReference type="ChEBI" id="CHEBI:456216"/>
        <dbReference type="EC" id="2.7.11.1"/>
    </reaction>
</comment>
<dbReference type="Pfam" id="PF07714">
    <property type="entry name" value="PK_Tyr_Ser-Thr"/>
    <property type="match status" value="1"/>
</dbReference>
<feature type="non-terminal residue" evidence="22">
    <location>
        <position position="808"/>
    </location>
</feature>
<dbReference type="CDD" id="cd14328">
    <property type="entry name" value="UBA_TNK1"/>
    <property type="match status" value="1"/>
</dbReference>
<keyword evidence="3 17" id="KW-0728">SH3 domain</keyword>
<evidence type="ECO:0000256" key="17">
    <source>
        <dbReference type="PROSITE-ProRule" id="PRU00192"/>
    </source>
</evidence>
<feature type="compositionally biased region" description="Basic and acidic residues" evidence="19">
    <location>
        <begin position="692"/>
        <end position="707"/>
    </location>
</feature>
<evidence type="ECO:0000256" key="16">
    <source>
        <dbReference type="ARBA" id="ARBA00060742"/>
    </source>
</evidence>
<dbReference type="GO" id="GO:0030136">
    <property type="term" value="C:clathrin-coated vesicle"/>
    <property type="evidence" value="ECO:0007669"/>
    <property type="project" value="UniProtKB-SubCell"/>
</dbReference>
<dbReference type="SUPFAM" id="SSF56112">
    <property type="entry name" value="Protein kinase-like (PK-like)"/>
    <property type="match status" value="1"/>
</dbReference>
<dbReference type="GO" id="GO:0005524">
    <property type="term" value="F:ATP binding"/>
    <property type="evidence" value="ECO:0007669"/>
    <property type="project" value="UniProtKB-UniRule"/>
</dbReference>
<dbReference type="InterPro" id="IPR001452">
    <property type="entry name" value="SH3_domain"/>
</dbReference>
<feature type="binding site" evidence="18">
    <location>
        <position position="202"/>
    </location>
    <ligand>
        <name>ATP</name>
        <dbReference type="ChEBI" id="CHEBI:30616"/>
    </ligand>
</feature>
<keyword evidence="10" id="KW-0418">Kinase</keyword>
<evidence type="ECO:0000256" key="7">
    <source>
        <dbReference type="ARBA" id="ARBA00022707"/>
    </source>
</evidence>
<comment type="caution">
    <text evidence="22">The sequence shown here is derived from an EMBL/GenBank/DDBJ whole genome shotgun (WGS) entry which is preliminary data.</text>
</comment>
<dbReference type="AlphaFoldDB" id="A0A9N7Y794"/>
<gene>
    <name evidence="22" type="ORF">PLEPLA_LOCUS3052</name>
</gene>
<evidence type="ECO:0000256" key="9">
    <source>
        <dbReference type="ARBA" id="ARBA00022741"/>
    </source>
</evidence>
<dbReference type="Proteomes" id="UP001153269">
    <property type="component" value="Unassembled WGS sequence"/>
</dbReference>
<keyword evidence="23" id="KW-1185">Reference proteome</keyword>
<keyword evidence="5" id="KW-0723">Serine/threonine-protein kinase</keyword>
<feature type="region of interest" description="Disordered" evidence="19">
    <location>
        <begin position="1"/>
        <end position="32"/>
    </location>
</feature>
<evidence type="ECO:0000256" key="1">
    <source>
        <dbReference type="ARBA" id="ARBA00001946"/>
    </source>
</evidence>
<dbReference type="InterPro" id="IPR001245">
    <property type="entry name" value="Ser-Thr/Tyr_kinase_cat_dom"/>
</dbReference>
<keyword evidence="9 18" id="KW-0547">Nucleotide-binding</keyword>
<dbReference type="PROSITE" id="PS50011">
    <property type="entry name" value="PROTEIN_KINASE_DOM"/>
    <property type="match status" value="1"/>
</dbReference>
<dbReference type="PRINTS" id="PR00109">
    <property type="entry name" value="TYRKINASE"/>
</dbReference>
<evidence type="ECO:0000313" key="23">
    <source>
        <dbReference type="Proteomes" id="UP001153269"/>
    </source>
</evidence>
<dbReference type="SMART" id="SM00219">
    <property type="entry name" value="TyrKc"/>
    <property type="match status" value="1"/>
</dbReference>
<dbReference type="InterPro" id="IPR000719">
    <property type="entry name" value="Prot_kinase_dom"/>
</dbReference>
<evidence type="ECO:0000256" key="4">
    <source>
        <dbReference type="ARBA" id="ARBA00022490"/>
    </source>
</evidence>
<dbReference type="Gene3D" id="1.10.510.10">
    <property type="entry name" value="Transferase(Phosphotransferase) domain 1"/>
    <property type="match status" value="1"/>
</dbReference>
<dbReference type="InterPro" id="IPR037085">
    <property type="entry name" value="Cdc42-bd-like_dom_sf"/>
</dbReference>
<feature type="compositionally biased region" description="Pro residues" evidence="19">
    <location>
        <begin position="620"/>
        <end position="629"/>
    </location>
</feature>
<keyword evidence="7" id="KW-0519">Myristate</keyword>